<evidence type="ECO:0000256" key="9">
    <source>
        <dbReference type="RuleBase" id="RU003346"/>
    </source>
</evidence>
<evidence type="ECO:0000256" key="8">
    <source>
        <dbReference type="ARBA" id="ARBA00049119"/>
    </source>
</evidence>
<feature type="transmembrane region" description="Helical" evidence="11">
    <location>
        <begin position="21"/>
        <end position="41"/>
    </location>
</feature>
<evidence type="ECO:0000256" key="11">
    <source>
        <dbReference type="SAM" id="Phobius"/>
    </source>
</evidence>
<evidence type="ECO:0000313" key="13">
    <source>
        <dbReference type="EMBL" id="PAV19249.1"/>
    </source>
</evidence>
<dbReference type="Proteomes" id="UP000217199">
    <property type="component" value="Unassembled WGS sequence"/>
</dbReference>
<feature type="transmembrane region" description="Helical" evidence="11">
    <location>
        <begin position="196"/>
        <end position="215"/>
    </location>
</feature>
<evidence type="ECO:0000256" key="3">
    <source>
        <dbReference type="ARBA" id="ARBA00022448"/>
    </source>
</evidence>
<feature type="transmembrane region" description="Helical" evidence="11">
    <location>
        <begin position="74"/>
        <end position="93"/>
    </location>
</feature>
<feature type="transmembrane region" description="Helical" evidence="11">
    <location>
        <begin position="446"/>
        <end position="463"/>
    </location>
</feature>
<dbReference type="InterPro" id="IPR036259">
    <property type="entry name" value="MFS_trans_sf"/>
</dbReference>
<dbReference type="CDD" id="cd17356">
    <property type="entry name" value="MFS_HXT"/>
    <property type="match status" value="1"/>
</dbReference>
<sequence>MTVSSTDRPKAPRLHLKGLPISVFSIMLALMASMGGFIFGYDTGQISDILLMEDFLNRFGDCSSGTCSFSDVRSGLIVGLLSIGTLIGALIGAPTADFFGRRNAMSLECLVFATGVVIQMTSFHAWYQFAIGRLVAGFGVGALSAAVPMYQAETAPAQIRGTLTGTYQLFITFGILVAYCISIGTREISGPGSWRTVVGIGLLWATILGVGIQTMPESPRWSARHGRPDRARDAIAKVRALPQDHPIVNAELEEILASIEVEESLNNDKLGEGKGRQSNSEGINGWLACFKGFSPGSSRVGYRTLLGMALQSFQQLTGANYFFYYGATIFKSVGISDSYVTQIILGAVNFFCTFGGLYVMERYGRRRPLIVGGLWQSAWLFIFAAAGTAKDPTENQAIGKLMIVSACFFILGYAMTWAPGIWIIIGETFPTDTRAKQGALSTSANWVWNFLLAFFTPFIVSAIEFRYGFVFAACNLTGATIVYFFLYESSGMSLENVDLMYRDASARPWNSRQWAPPGFSSRRELEEEVQKPRRGTALGGKDAEKQTPGAGPSNINDGAMALGAEEYRTEHV</sequence>
<dbReference type="Pfam" id="PF00083">
    <property type="entry name" value="Sugar_tr"/>
    <property type="match status" value="1"/>
</dbReference>
<dbReference type="NCBIfam" id="TIGR00879">
    <property type="entry name" value="SP"/>
    <property type="match status" value="1"/>
</dbReference>
<feature type="region of interest" description="Disordered" evidence="10">
    <location>
        <begin position="520"/>
        <end position="561"/>
    </location>
</feature>
<keyword evidence="3 9" id="KW-0813">Transport</keyword>
<dbReference type="OrthoDB" id="5141738at2759"/>
<comment type="caution">
    <text evidence="13">The sequence shown here is derived from an EMBL/GenBank/DDBJ whole genome shotgun (WGS) entry which is preliminary data.</text>
</comment>
<dbReference type="Gene3D" id="1.20.1250.20">
    <property type="entry name" value="MFS general substrate transporter like domains"/>
    <property type="match status" value="1"/>
</dbReference>
<evidence type="ECO:0000259" key="12">
    <source>
        <dbReference type="PROSITE" id="PS50850"/>
    </source>
</evidence>
<dbReference type="PROSITE" id="PS50850">
    <property type="entry name" value="MFS"/>
    <property type="match status" value="1"/>
</dbReference>
<feature type="transmembrane region" description="Helical" evidence="11">
    <location>
        <begin position="162"/>
        <end position="184"/>
    </location>
</feature>
<comment type="subcellular location">
    <subcellularLocation>
        <location evidence="1">Membrane</location>
        <topology evidence="1">Multi-pass membrane protein</topology>
    </subcellularLocation>
</comment>
<keyword evidence="5 11" id="KW-0812">Transmembrane</keyword>
<feature type="transmembrane region" description="Helical" evidence="11">
    <location>
        <begin position="131"/>
        <end position="150"/>
    </location>
</feature>
<feature type="transmembrane region" description="Helical" evidence="11">
    <location>
        <begin position="339"/>
        <end position="360"/>
    </location>
</feature>
<evidence type="ECO:0000256" key="1">
    <source>
        <dbReference type="ARBA" id="ARBA00004141"/>
    </source>
</evidence>
<dbReference type="PRINTS" id="PR00171">
    <property type="entry name" value="SUGRTRNSPORT"/>
</dbReference>
<accession>A0A286UIA2</accession>
<evidence type="ECO:0000313" key="14">
    <source>
        <dbReference type="Proteomes" id="UP000217199"/>
    </source>
</evidence>
<gene>
    <name evidence="13" type="ORF">PNOK_0418200</name>
</gene>
<keyword evidence="14" id="KW-1185">Reference proteome</keyword>
<organism evidence="13 14">
    <name type="scientific">Pyrrhoderma noxium</name>
    <dbReference type="NCBI Taxonomy" id="2282107"/>
    <lineage>
        <taxon>Eukaryota</taxon>
        <taxon>Fungi</taxon>
        <taxon>Dikarya</taxon>
        <taxon>Basidiomycota</taxon>
        <taxon>Agaricomycotina</taxon>
        <taxon>Agaricomycetes</taxon>
        <taxon>Hymenochaetales</taxon>
        <taxon>Hymenochaetaceae</taxon>
        <taxon>Pyrrhoderma</taxon>
    </lineage>
</organism>
<proteinExistence type="inferred from homology"/>
<feature type="transmembrane region" description="Helical" evidence="11">
    <location>
        <begin position="401"/>
        <end position="425"/>
    </location>
</feature>
<dbReference type="InterPro" id="IPR003663">
    <property type="entry name" value="Sugar/inositol_transpt"/>
</dbReference>
<feature type="domain" description="Major facilitator superfamily (MFS) profile" evidence="12">
    <location>
        <begin position="28"/>
        <end position="490"/>
    </location>
</feature>
<dbReference type="PANTHER" id="PTHR48022:SF75">
    <property type="entry name" value="GALACTOSE TRANSPORTER-RELATED"/>
    <property type="match status" value="1"/>
</dbReference>
<dbReference type="FunCoup" id="A0A286UIA2">
    <property type="interactions" value="250"/>
</dbReference>
<keyword evidence="4" id="KW-0762">Sugar transport</keyword>
<evidence type="ECO:0000256" key="6">
    <source>
        <dbReference type="ARBA" id="ARBA00022989"/>
    </source>
</evidence>
<reference evidence="13 14" key="1">
    <citation type="journal article" date="2017" name="Mol. Ecol.">
        <title>Comparative and population genomic landscape of Phellinus noxius: A hypervariable fungus causing root rot in trees.</title>
        <authorList>
            <person name="Chung C.L."/>
            <person name="Lee T.J."/>
            <person name="Akiba M."/>
            <person name="Lee H.H."/>
            <person name="Kuo T.H."/>
            <person name="Liu D."/>
            <person name="Ke H.M."/>
            <person name="Yokoi T."/>
            <person name="Roa M.B."/>
            <person name="Lu M.J."/>
            <person name="Chang Y.Y."/>
            <person name="Ann P.J."/>
            <person name="Tsai J.N."/>
            <person name="Chen C.Y."/>
            <person name="Tzean S.S."/>
            <person name="Ota Y."/>
            <person name="Hattori T."/>
            <person name="Sahashi N."/>
            <person name="Liou R.F."/>
            <person name="Kikuchi T."/>
            <person name="Tsai I.J."/>
        </authorList>
    </citation>
    <scope>NUCLEOTIDE SEQUENCE [LARGE SCALE GENOMIC DNA]</scope>
    <source>
        <strain evidence="13 14">FFPRI411160</strain>
    </source>
</reference>
<dbReference type="AlphaFoldDB" id="A0A286UIA2"/>
<dbReference type="GO" id="GO:0005351">
    <property type="term" value="F:carbohydrate:proton symporter activity"/>
    <property type="evidence" value="ECO:0007669"/>
    <property type="project" value="TreeGrafter"/>
</dbReference>
<protein>
    <submittedName>
        <fullName evidence="13">General substrate transporter</fullName>
    </submittedName>
</protein>
<dbReference type="InterPro" id="IPR050360">
    <property type="entry name" value="MFS_Sugar_Transporters"/>
</dbReference>
<dbReference type="SUPFAM" id="SSF103473">
    <property type="entry name" value="MFS general substrate transporter"/>
    <property type="match status" value="1"/>
</dbReference>
<dbReference type="PROSITE" id="PS00217">
    <property type="entry name" value="SUGAR_TRANSPORT_2"/>
    <property type="match status" value="1"/>
</dbReference>
<name>A0A286UIA2_9AGAM</name>
<dbReference type="InterPro" id="IPR005828">
    <property type="entry name" value="MFS_sugar_transport-like"/>
</dbReference>
<feature type="transmembrane region" description="Helical" evidence="11">
    <location>
        <begin position="369"/>
        <end position="389"/>
    </location>
</feature>
<dbReference type="FunFam" id="1.20.1250.20:FF:000044">
    <property type="entry name" value="Hexose transporter Hxt3p"/>
    <property type="match status" value="1"/>
</dbReference>
<dbReference type="GO" id="GO:0005886">
    <property type="term" value="C:plasma membrane"/>
    <property type="evidence" value="ECO:0007669"/>
    <property type="project" value="TreeGrafter"/>
</dbReference>
<evidence type="ECO:0000256" key="2">
    <source>
        <dbReference type="ARBA" id="ARBA00010992"/>
    </source>
</evidence>
<comment type="similarity">
    <text evidence="2 9">Belongs to the major facilitator superfamily. Sugar transporter (TC 2.A.1.1) family.</text>
</comment>
<dbReference type="InterPro" id="IPR020846">
    <property type="entry name" value="MFS_dom"/>
</dbReference>
<dbReference type="EMBL" id="NBII01000004">
    <property type="protein sequence ID" value="PAV19249.1"/>
    <property type="molecule type" value="Genomic_DNA"/>
</dbReference>
<dbReference type="STRING" id="2282107.A0A286UIA2"/>
<dbReference type="PANTHER" id="PTHR48022">
    <property type="entry name" value="PLASTIDIC GLUCOSE TRANSPORTER 4"/>
    <property type="match status" value="1"/>
</dbReference>
<keyword evidence="7 11" id="KW-0472">Membrane</keyword>
<evidence type="ECO:0000256" key="5">
    <source>
        <dbReference type="ARBA" id="ARBA00022692"/>
    </source>
</evidence>
<evidence type="ECO:0000256" key="7">
    <source>
        <dbReference type="ARBA" id="ARBA00023136"/>
    </source>
</evidence>
<feature type="compositionally biased region" description="Basic and acidic residues" evidence="10">
    <location>
        <begin position="521"/>
        <end position="531"/>
    </location>
</feature>
<comment type="catalytic activity">
    <reaction evidence="8">
        <text>myo-inositol(out) + H(+)(out) = myo-inositol(in) + H(+)(in)</text>
        <dbReference type="Rhea" id="RHEA:60364"/>
        <dbReference type="ChEBI" id="CHEBI:15378"/>
        <dbReference type="ChEBI" id="CHEBI:17268"/>
    </reaction>
</comment>
<dbReference type="InterPro" id="IPR005829">
    <property type="entry name" value="Sugar_transporter_CS"/>
</dbReference>
<keyword evidence="6 11" id="KW-1133">Transmembrane helix</keyword>
<feature type="transmembrane region" description="Helical" evidence="11">
    <location>
        <begin position="469"/>
        <end position="486"/>
    </location>
</feature>
<evidence type="ECO:0000256" key="10">
    <source>
        <dbReference type="SAM" id="MobiDB-lite"/>
    </source>
</evidence>
<dbReference type="InParanoid" id="A0A286UIA2"/>
<dbReference type="PROSITE" id="PS00216">
    <property type="entry name" value="SUGAR_TRANSPORT_1"/>
    <property type="match status" value="1"/>
</dbReference>
<evidence type="ECO:0000256" key="4">
    <source>
        <dbReference type="ARBA" id="ARBA00022597"/>
    </source>
</evidence>